<proteinExistence type="predicted"/>
<dbReference type="EMBL" id="LAZR01043525">
    <property type="protein sequence ID" value="KKL06864.1"/>
    <property type="molecule type" value="Genomic_DNA"/>
</dbReference>
<reference evidence="1" key="1">
    <citation type="journal article" date="2015" name="Nature">
        <title>Complex archaea that bridge the gap between prokaryotes and eukaryotes.</title>
        <authorList>
            <person name="Spang A."/>
            <person name="Saw J.H."/>
            <person name="Jorgensen S.L."/>
            <person name="Zaremba-Niedzwiedzka K."/>
            <person name="Martijn J."/>
            <person name="Lind A.E."/>
            <person name="van Eijk R."/>
            <person name="Schleper C."/>
            <person name="Guy L."/>
            <person name="Ettema T.J."/>
        </authorList>
    </citation>
    <scope>NUCLEOTIDE SEQUENCE</scope>
</reference>
<protein>
    <submittedName>
        <fullName evidence="1">Uncharacterized protein</fullName>
    </submittedName>
</protein>
<comment type="caution">
    <text evidence="1">The sequence shown here is derived from an EMBL/GenBank/DDBJ whole genome shotgun (WGS) entry which is preliminary data.</text>
</comment>
<name>A0A0F9ABE8_9ZZZZ</name>
<sequence>MAWIAIRDKLVTTVKTASGIGQVEGFRRQIRFWDDYIAKTVKDGRVNFWEIDRIGRVRTLDGVSGAPSVWRIAHRVTILGRMSMKDEDETSEIFMPLVDAVDDKLRADPLLNLGTPGNESLLLPFETAAPIIGHDKYGDVLCHLATFAFDVIERVGGP</sequence>
<evidence type="ECO:0000313" key="1">
    <source>
        <dbReference type="EMBL" id="KKL06864.1"/>
    </source>
</evidence>
<organism evidence="1">
    <name type="scientific">marine sediment metagenome</name>
    <dbReference type="NCBI Taxonomy" id="412755"/>
    <lineage>
        <taxon>unclassified sequences</taxon>
        <taxon>metagenomes</taxon>
        <taxon>ecological metagenomes</taxon>
    </lineage>
</organism>
<accession>A0A0F9ABE8</accession>
<dbReference type="AlphaFoldDB" id="A0A0F9ABE8"/>
<gene>
    <name evidence="1" type="ORF">LCGC14_2591780</name>
</gene>